<dbReference type="AlphaFoldDB" id="A0A8H4PT28"/>
<accession>A0A8H4PT28</accession>
<dbReference type="InterPro" id="IPR036957">
    <property type="entry name" value="Znf_PARP_sf"/>
</dbReference>
<comment type="subcellular location">
    <subcellularLocation>
        <location evidence="1">Nucleus</location>
    </subcellularLocation>
</comment>
<dbReference type="Proteomes" id="UP000557566">
    <property type="component" value="Unassembled WGS sequence"/>
</dbReference>
<comment type="caution">
    <text evidence="8">The sequence shown here is derived from an EMBL/GenBank/DDBJ whole genome shotgun (WGS) entry which is preliminary data.</text>
</comment>
<dbReference type="SUPFAM" id="SSF57716">
    <property type="entry name" value="Glucocorticoid receptor-like (DNA-binding domain)"/>
    <property type="match status" value="1"/>
</dbReference>
<dbReference type="GO" id="GO:0003677">
    <property type="term" value="F:DNA binding"/>
    <property type="evidence" value="ECO:0007669"/>
    <property type="project" value="InterPro"/>
</dbReference>
<evidence type="ECO:0000256" key="5">
    <source>
        <dbReference type="ARBA" id="ARBA00023242"/>
    </source>
</evidence>
<evidence type="ECO:0000259" key="7">
    <source>
        <dbReference type="SMART" id="SM01336"/>
    </source>
</evidence>
<dbReference type="EMBL" id="JAAVMX010000003">
    <property type="protein sequence ID" value="KAF4509937.1"/>
    <property type="molecule type" value="Genomic_DNA"/>
</dbReference>
<evidence type="ECO:0000313" key="8">
    <source>
        <dbReference type="EMBL" id="KAF4509937.1"/>
    </source>
</evidence>
<evidence type="ECO:0000256" key="4">
    <source>
        <dbReference type="ARBA" id="ARBA00022833"/>
    </source>
</evidence>
<dbReference type="Pfam" id="PF00645">
    <property type="entry name" value="zf-PARP"/>
    <property type="match status" value="1"/>
</dbReference>
<reference evidence="8 9" key="1">
    <citation type="journal article" date="2020" name="Genome Biol. Evol.">
        <title>A new high-quality draft genome assembly of the Chinese cordyceps Ophiocordyceps sinensis.</title>
        <authorList>
            <person name="Shu R."/>
            <person name="Zhang J."/>
            <person name="Meng Q."/>
            <person name="Zhang H."/>
            <person name="Zhou G."/>
            <person name="Li M."/>
            <person name="Wu P."/>
            <person name="Zhao Y."/>
            <person name="Chen C."/>
            <person name="Qin Q."/>
        </authorList>
    </citation>
    <scope>NUCLEOTIDE SEQUENCE [LARGE SCALE GENOMIC DNA]</scope>
    <source>
        <strain evidence="8 9">IOZ07</strain>
    </source>
</reference>
<feature type="compositionally biased region" description="Basic residues" evidence="6">
    <location>
        <begin position="306"/>
        <end position="317"/>
    </location>
</feature>
<feature type="compositionally biased region" description="Acidic residues" evidence="6">
    <location>
        <begin position="204"/>
        <end position="216"/>
    </location>
</feature>
<dbReference type="Gene3D" id="3.30.1740.10">
    <property type="entry name" value="Zinc finger, PARP-type"/>
    <property type="match status" value="1"/>
</dbReference>
<evidence type="ECO:0000313" key="9">
    <source>
        <dbReference type="Proteomes" id="UP000557566"/>
    </source>
</evidence>
<proteinExistence type="predicted"/>
<evidence type="ECO:0000256" key="1">
    <source>
        <dbReference type="ARBA" id="ARBA00004123"/>
    </source>
</evidence>
<protein>
    <recommendedName>
        <fullName evidence="7">PARP-type domain-containing protein</fullName>
    </recommendedName>
</protein>
<sequence>MPQYRIEISPNNRAGCKDKVCKDNAVKIAKGEIRFGSWVEVNEHGSWHWKHWGCVSGAQVMHLQEACDEGDGNLKFDAIDGFDELGDHAEIQEKIRRCVRQGHVDPEDFMGDPEKNVPHEAGIRLTAKQRAAKEKAAAAEDNSDEDNAPKKKVAKRGRKKADVDDENEQPAVKKAKPSKAVKPAKAATSATARGKSTAKKSVVEDESDAAVTDDEEAPVKKTRKSSAKAANPATTRGKVTAKKSVVEDESDAAVTDDEEAPVKKTRKPSAKAANPATTRGKVTAKKPVVEDKSDAAVTDDEEAPVKKTRKPAAKARGKANDDANDAPKQRRRSSRVVAKSSTEEDESVESDEEPAPAAKSKRGARSKEPAAEQAIPRRGRTRKT</sequence>
<evidence type="ECO:0000256" key="3">
    <source>
        <dbReference type="ARBA" id="ARBA00022771"/>
    </source>
</evidence>
<dbReference type="OrthoDB" id="429950at2759"/>
<feature type="compositionally biased region" description="Acidic residues" evidence="6">
    <location>
        <begin position="343"/>
        <end position="354"/>
    </location>
</feature>
<keyword evidence="3" id="KW-0863">Zinc-finger</keyword>
<organism evidence="8 9">
    <name type="scientific">Ophiocordyceps sinensis</name>
    <dbReference type="NCBI Taxonomy" id="72228"/>
    <lineage>
        <taxon>Eukaryota</taxon>
        <taxon>Fungi</taxon>
        <taxon>Dikarya</taxon>
        <taxon>Ascomycota</taxon>
        <taxon>Pezizomycotina</taxon>
        <taxon>Sordariomycetes</taxon>
        <taxon>Hypocreomycetidae</taxon>
        <taxon>Hypocreales</taxon>
        <taxon>Ophiocordycipitaceae</taxon>
        <taxon>Ophiocordyceps</taxon>
    </lineage>
</organism>
<dbReference type="SMART" id="SM01336">
    <property type="entry name" value="zf-PARP"/>
    <property type="match status" value="1"/>
</dbReference>
<keyword evidence="2" id="KW-0479">Metal-binding</keyword>
<feature type="compositionally biased region" description="Acidic residues" evidence="6">
    <location>
        <begin position="247"/>
        <end position="259"/>
    </location>
</feature>
<keyword evidence="5" id="KW-0539">Nucleus</keyword>
<name>A0A8H4PT28_9HYPO</name>
<keyword evidence="9" id="KW-1185">Reference proteome</keyword>
<gene>
    <name evidence="8" type="ORF">G6O67_001871</name>
</gene>
<feature type="region of interest" description="Disordered" evidence="6">
    <location>
        <begin position="127"/>
        <end position="384"/>
    </location>
</feature>
<dbReference type="GO" id="GO:0008270">
    <property type="term" value="F:zinc ion binding"/>
    <property type="evidence" value="ECO:0007669"/>
    <property type="project" value="UniProtKB-KW"/>
</dbReference>
<feature type="domain" description="PARP-type" evidence="7">
    <location>
        <begin position="7"/>
        <end position="100"/>
    </location>
</feature>
<evidence type="ECO:0000256" key="2">
    <source>
        <dbReference type="ARBA" id="ARBA00022723"/>
    </source>
</evidence>
<feature type="compositionally biased region" description="Low complexity" evidence="6">
    <location>
        <begin position="180"/>
        <end position="195"/>
    </location>
</feature>
<evidence type="ECO:0000256" key="6">
    <source>
        <dbReference type="SAM" id="MobiDB-lite"/>
    </source>
</evidence>
<keyword evidence="4" id="KW-0862">Zinc</keyword>
<feature type="compositionally biased region" description="Basic residues" evidence="6">
    <location>
        <begin position="150"/>
        <end position="159"/>
    </location>
</feature>
<dbReference type="GO" id="GO:0005634">
    <property type="term" value="C:nucleus"/>
    <property type="evidence" value="ECO:0007669"/>
    <property type="project" value="UniProtKB-SubCell"/>
</dbReference>
<dbReference type="InterPro" id="IPR001510">
    <property type="entry name" value="Znf_PARP"/>
</dbReference>
<feature type="compositionally biased region" description="Basic and acidic residues" evidence="6">
    <location>
        <begin position="318"/>
        <end position="328"/>
    </location>
</feature>